<dbReference type="PANTHER" id="PTHR13475:SF3">
    <property type="entry name" value="NEUGRIN"/>
    <property type="match status" value="1"/>
</dbReference>
<keyword evidence="8" id="KW-1185">Reference proteome</keyword>
<comment type="function">
    <text evidence="1">Required for respiratory activity and maintenance and expression of the mitochondrial genome.</text>
</comment>
<evidence type="ECO:0000256" key="5">
    <source>
        <dbReference type="ARBA" id="ARBA00022946"/>
    </source>
</evidence>
<dbReference type="STRING" id="62708.A0A420HZS0"/>
<evidence type="ECO:0000313" key="7">
    <source>
        <dbReference type="EMBL" id="RKF62911.1"/>
    </source>
</evidence>
<dbReference type="PANTHER" id="PTHR13475">
    <property type="entry name" value="NEUGRIN"/>
    <property type="match status" value="1"/>
</dbReference>
<dbReference type="Pfam" id="PF06413">
    <property type="entry name" value="Neugrin"/>
    <property type="match status" value="1"/>
</dbReference>
<dbReference type="AlphaFoldDB" id="A0A420HZS0"/>
<gene>
    <name evidence="7" type="ORF">GcM3_143009</name>
</gene>
<dbReference type="GO" id="GO:0005634">
    <property type="term" value="C:nucleus"/>
    <property type="evidence" value="ECO:0007669"/>
    <property type="project" value="TreeGrafter"/>
</dbReference>
<dbReference type="InterPro" id="IPR010487">
    <property type="entry name" value="NGRN/Rrg9"/>
</dbReference>
<comment type="caution">
    <text evidence="7">The sequence shown here is derived from an EMBL/GenBank/DDBJ whole genome shotgun (WGS) entry which is preliminary data.</text>
</comment>
<evidence type="ECO:0000313" key="8">
    <source>
        <dbReference type="Proteomes" id="UP000283383"/>
    </source>
</evidence>
<organism evidence="7 8">
    <name type="scientific">Golovinomyces cichoracearum</name>
    <dbReference type="NCBI Taxonomy" id="62708"/>
    <lineage>
        <taxon>Eukaryota</taxon>
        <taxon>Fungi</taxon>
        <taxon>Dikarya</taxon>
        <taxon>Ascomycota</taxon>
        <taxon>Pezizomycotina</taxon>
        <taxon>Leotiomycetes</taxon>
        <taxon>Erysiphales</taxon>
        <taxon>Erysiphaceae</taxon>
        <taxon>Golovinomyces</taxon>
    </lineage>
</organism>
<feature type="compositionally biased region" description="Low complexity" evidence="6">
    <location>
        <begin position="337"/>
        <end position="348"/>
    </location>
</feature>
<feature type="region of interest" description="Disordered" evidence="6">
    <location>
        <begin position="306"/>
        <end position="348"/>
    </location>
</feature>
<comment type="similarity">
    <text evidence="3">Belongs to the RRG9 family.</text>
</comment>
<protein>
    <recommendedName>
        <fullName evidence="4">Required for respiratory growth protein 9, mitochondrial</fullName>
    </recommendedName>
</protein>
<name>A0A420HZS0_9PEZI</name>
<evidence type="ECO:0000256" key="3">
    <source>
        <dbReference type="ARBA" id="ARBA00010895"/>
    </source>
</evidence>
<evidence type="ECO:0000256" key="6">
    <source>
        <dbReference type="SAM" id="MobiDB-lite"/>
    </source>
</evidence>
<proteinExistence type="inferred from homology"/>
<dbReference type="Proteomes" id="UP000283383">
    <property type="component" value="Unassembled WGS sequence"/>
</dbReference>
<dbReference type="EMBL" id="MCBQ01014363">
    <property type="protein sequence ID" value="RKF62911.1"/>
    <property type="molecule type" value="Genomic_DNA"/>
</dbReference>
<accession>A0A420HZS0</accession>
<evidence type="ECO:0000256" key="1">
    <source>
        <dbReference type="ARBA" id="ARBA00003548"/>
    </source>
</evidence>
<dbReference type="GO" id="GO:0005739">
    <property type="term" value="C:mitochondrion"/>
    <property type="evidence" value="ECO:0007669"/>
    <property type="project" value="UniProtKB-SubCell"/>
</dbReference>
<keyword evidence="5" id="KW-0809">Transit peptide</keyword>
<evidence type="ECO:0000256" key="4">
    <source>
        <dbReference type="ARBA" id="ARBA00013566"/>
    </source>
</evidence>
<sequence>MACRCTIQNLHSFIQVITEVDAHLLKSSKRTHNLVQFKTITAPRLRSTLRFQHCLGRNYFSTLKPTTEKEQQSHTIHPRTLISGTGNVSHGDIDDAVVEFLPDQIDRLASELLNSQEAKKGCVEKNATVSLKKSVQDESLEKTPLMDLMQDMPKKKAPRSNTEFISIRKDRESPRSLPRENLSRSNLLRVQEPKISTKEPWMIEKERIKEKYPNGYRPLKKLSPDAMDGIRALHAQMPEQFTTARLALEFKISPEAIRRILKSKWRPNTDEAQKREVRWLRRGEQIWSRWAELGATPPKRFRRIGIGKKLPRSRYTPDPLPELITTPTRRNTRNSDSSSISSEEGGIL</sequence>
<evidence type="ECO:0000256" key="2">
    <source>
        <dbReference type="ARBA" id="ARBA00004173"/>
    </source>
</evidence>
<reference evidence="7 8" key="1">
    <citation type="journal article" date="2018" name="BMC Genomics">
        <title>Comparative genome analyses reveal sequence features reflecting distinct modes of host-adaptation between dicot and monocot powdery mildew.</title>
        <authorList>
            <person name="Wu Y."/>
            <person name="Ma X."/>
            <person name="Pan Z."/>
            <person name="Kale S.D."/>
            <person name="Song Y."/>
            <person name="King H."/>
            <person name="Zhang Q."/>
            <person name="Presley C."/>
            <person name="Deng X."/>
            <person name="Wei C.I."/>
            <person name="Xiao S."/>
        </authorList>
    </citation>
    <scope>NUCLEOTIDE SEQUENCE [LARGE SCALE GENOMIC DNA]</scope>
    <source>
        <strain evidence="7">UMSG3</strain>
    </source>
</reference>
<comment type="subcellular location">
    <subcellularLocation>
        <location evidence="2">Mitochondrion</location>
    </subcellularLocation>
</comment>